<keyword evidence="2" id="KW-1133">Transmembrane helix</keyword>
<dbReference type="Proteomes" id="UP000807306">
    <property type="component" value="Unassembled WGS sequence"/>
</dbReference>
<dbReference type="EMBL" id="MU157829">
    <property type="protein sequence ID" value="KAF9533145.1"/>
    <property type="molecule type" value="Genomic_DNA"/>
</dbReference>
<proteinExistence type="predicted"/>
<gene>
    <name evidence="3" type="ORF">CPB83DRAFT_845915</name>
</gene>
<comment type="caution">
    <text evidence="3">The sequence shown here is derived from an EMBL/GenBank/DDBJ whole genome shotgun (WGS) entry which is preliminary data.</text>
</comment>
<feature type="transmembrane region" description="Helical" evidence="2">
    <location>
        <begin position="48"/>
        <end position="67"/>
    </location>
</feature>
<evidence type="ECO:0000256" key="1">
    <source>
        <dbReference type="SAM" id="MobiDB-lite"/>
    </source>
</evidence>
<evidence type="ECO:0000313" key="3">
    <source>
        <dbReference type="EMBL" id="KAF9533145.1"/>
    </source>
</evidence>
<feature type="transmembrane region" description="Helical" evidence="2">
    <location>
        <begin position="87"/>
        <end position="107"/>
    </location>
</feature>
<feature type="region of interest" description="Disordered" evidence="1">
    <location>
        <begin position="1"/>
        <end position="22"/>
    </location>
</feature>
<keyword evidence="4" id="KW-1185">Reference proteome</keyword>
<keyword evidence="2" id="KW-0472">Membrane</keyword>
<name>A0A9P6EPR9_9AGAR</name>
<accession>A0A9P6EPR9</accession>
<reference evidence="3" key="1">
    <citation type="submission" date="2020-11" db="EMBL/GenBank/DDBJ databases">
        <authorList>
            <consortium name="DOE Joint Genome Institute"/>
            <person name="Ahrendt S."/>
            <person name="Riley R."/>
            <person name="Andreopoulos W."/>
            <person name="Labutti K."/>
            <person name="Pangilinan J."/>
            <person name="Ruiz-Duenas F.J."/>
            <person name="Barrasa J.M."/>
            <person name="Sanchez-Garcia M."/>
            <person name="Camarero S."/>
            <person name="Miyauchi S."/>
            <person name="Serrano A."/>
            <person name="Linde D."/>
            <person name="Babiker R."/>
            <person name="Drula E."/>
            <person name="Ayuso-Fernandez I."/>
            <person name="Pacheco R."/>
            <person name="Padilla G."/>
            <person name="Ferreira P."/>
            <person name="Barriuso J."/>
            <person name="Kellner H."/>
            <person name="Castanera R."/>
            <person name="Alfaro M."/>
            <person name="Ramirez L."/>
            <person name="Pisabarro A.G."/>
            <person name="Kuo A."/>
            <person name="Tritt A."/>
            <person name="Lipzen A."/>
            <person name="He G."/>
            <person name="Yan M."/>
            <person name="Ng V."/>
            <person name="Cullen D."/>
            <person name="Martin F."/>
            <person name="Rosso M.-N."/>
            <person name="Henrissat B."/>
            <person name="Hibbett D."/>
            <person name="Martinez A.T."/>
            <person name="Grigoriev I.V."/>
        </authorList>
    </citation>
    <scope>NUCLEOTIDE SEQUENCE</scope>
    <source>
        <strain evidence="3">CBS 506.95</strain>
    </source>
</reference>
<evidence type="ECO:0000313" key="4">
    <source>
        <dbReference type="Proteomes" id="UP000807306"/>
    </source>
</evidence>
<evidence type="ECO:0000256" key="2">
    <source>
        <dbReference type="SAM" id="Phobius"/>
    </source>
</evidence>
<protein>
    <submittedName>
        <fullName evidence="3">Uncharacterized protein</fullName>
    </submittedName>
</protein>
<keyword evidence="2" id="KW-0812">Transmembrane</keyword>
<sequence length="190" mass="21101">MNQLSQRIPFKGSGEGDEIDPNTILDEQQQEAVISDLRKQNEAFTKKYLLIVQALIGVSSIFQFLVLSGNPLLTIFPTNSDGASLPLPIILIFLTLYIHGNLALLFFSDEIRKTLNWEGAPAPLPIELIYSLAAVPPTLSLFLGKPWQTTAWWSITLIMVFVTQNIRSNIQASNDGIAELEKMKYRAPGA</sequence>
<dbReference type="AlphaFoldDB" id="A0A9P6EPR9"/>
<dbReference type="OrthoDB" id="3358048at2759"/>
<organism evidence="3 4">
    <name type="scientific">Crepidotus variabilis</name>
    <dbReference type="NCBI Taxonomy" id="179855"/>
    <lineage>
        <taxon>Eukaryota</taxon>
        <taxon>Fungi</taxon>
        <taxon>Dikarya</taxon>
        <taxon>Basidiomycota</taxon>
        <taxon>Agaricomycotina</taxon>
        <taxon>Agaricomycetes</taxon>
        <taxon>Agaricomycetidae</taxon>
        <taxon>Agaricales</taxon>
        <taxon>Agaricineae</taxon>
        <taxon>Crepidotaceae</taxon>
        <taxon>Crepidotus</taxon>
    </lineage>
</organism>